<sequence>MHFFGNGLALGLGERWVLFIEAVEFAIVFLDFFLAESVDDFGSWVHTFVGDRGCV</sequence>
<organism evidence="1 2">
    <name type="scientific">Rosa chinensis</name>
    <name type="common">China rose</name>
    <dbReference type="NCBI Taxonomy" id="74649"/>
    <lineage>
        <taxon>Eukaryota</taxon>
        <taxon>Viridiplantae</taxon>
        <taxon>Streptophyta</taxon>
        <taxon>Embryophyta</taxon>
        <taxon>Tracheophyta</taxon>
        <taxon>Spermatophyta</taxon>
        <taxon>Magnoliopsida</taxon>
        <taxon>eudicotyledons</taxon>
        <taxon>Gunneridae</taxon>
        <taxon>Pentapetalae</taxon>
        <taxon>rosids</taxon>
        <taxon>fabids</taxon>
        <taxon>Rosales</taxon>
        <taxon>Rosaceae</taxon>
        <taxon>Rosoideae</taxon>
        <taxon>Rosoideae incertae sedis</taxon>
        <taxon>Rosa</taxon>
    </lineage>
</organism>
<protein>
    <submittedName>
        <fullName evidence="1">Uncharacterized protein</fullName>
    </submittedName>
</protein>
<name>A0A2P6PD77_ROSCH</name>
<keyword evidence="2" id="KW-1185">Reference proteome</keyword>
<proteinExistence type="predicted"/>
<dbReference type="AlphaFoldDB" id="A0A2P6PD77"/>
<dbReference type="EMBL" id="PDCK01000045">
    <property type="protein sequence ID" value="PRQ19882.1"/>
    <property type="molecule type" value="Genomic_DNA"/>
</dbReference>
<comment type="caution">
    <text evidence="1">The sequence shown here is derived from an EMBL/GenBank/DDBJ whole genome shotgun (WGS) entry which is preliminary data.</text>
</comment>
<reference evidence="1 2" key="1">
    <citation type="journal article" date="2018" name="Nat. Genet.">
        <title>The Rosa genome provides new insights in the design of modern roses.</title>
        <authorList>
            <person name="Bendahmane M."/>
        </authorList>
    </citation>
    <scope>NUCLEOTIDE SEQUENCE [LARGE SCALE GENOMIC DNA]</scope>
    <source>
        <strain evidence="2">cv. Old Blush</strain>
    </source>
</reference>
<evidence type="ECO:0000313" key="1">
    <source>
        <dbReference type="EMBL" id="PRQ19882.1"/>
    </source>
</evidence>
<accession>A0A2P6PD77</accession>
<dbReference type="Proteomes" id="UP000238479">
    <property type="component" value="Chromosome 7"/>
</dbReference>
<gene>
    <name evidence="1" type="ORF">RchiOBHm_Chr7g0222171</name>
</gene>
<evidence type="ECO:0000313" key="2">
    <source>
        <dbReference type="Proteomes" id="UP000238479"/>
    </source>
</evidence>
<dbReference type="Gramene" id="PRQ19882">
    <property type="protein sequence ID" value="PRQ19882"/>
    <property type="gene ID" value="RchiOBHm_Chr7g0222171"/>
</dbReference>